<evidence type="ECO:0000313" key="3">
    <source>
        <dbReference type="Proteomes" id="UP001313282"/>
    </source>
</evidence>
<dbReference type="SUPFAM" id="SSF89372">
    <property type="entry name" value="Fucose-specific lectin"/>
    <property type="match status" value="2"/>
</dbReference>
<feature type="domain" description="PLL-like beta propeller" evidence="1">
    <location>
        <begin position="7"/>
        <end position="125"/>
    </location>
</feature>
<reference evidence="2 3" key="1">
    <citation type="submission" date="2019-10" db="EMBL/GenBank/DDBJ databases">
        <authorList>
            <person name="Palmer J.M."/>
        </authorList>
    </citation>
    <scope>NUCLEOTIDE SEQUENCE [LARGE SCALE GENOMIC DNA]</scope>
    <source>
        <strain evidence="2 3">TWF718</strain>
    </source>
</reference>
<accession>A0AAN8RGX5</accession>
<name>A0AAN8RGX5_9PEZI</name>
<dbReference type="Pfam" id="PF26607">
    <property type="entry name" value="DUF8189"/>
    <property type="match status" value="2"/>
</dbReference>
<gene>
    <name evidence="2" type="ORF">TWF718_009291</name>
</gene>
<dbReference type="EMBL" id="JAVHNR010000006">
    <property type="protein sequence ID" value="KAK6339904.1"/>
    <property type="molecule type" value="Genomic_DNA"/>
</dbReference>
<comment type="caution">
    <text evidence="2">The sequence shown here is derived from an EMBL/GenBank/DDBJ whole genome shotgun (WGS) entry which is preliminary data.</text>
</comment>
<keyword evidence="3" id="KW-1185">Reference proteome</keyword>
<evidence type="ECO:0000313" key="2">
    <source>
        <dbReference type="EMBL" id="KAK6339904.1"/>
    </source>
</evidence>
<dbReference type="Gene3D" id="2.120.10.70">
    <property type="entry name" value="Fucose-specific lectin"/>
    <property type="match status" value="2"/>
</dbReference>
<dbReference type="InterPro" id="IPR058502">
    <property type="entry name" value="PLL-like_beta-prop"/>
</dbReference>
<evidence type="ECO:0000259" key="1">
    <source>
        <dbReference type="Pfam" id="PF26607"/>
    </source>
</evidence>
<feature type="domain" description="PLL-like beta propeller" evidence="1">
    <location>
        <begin position="199"/>
        <end position="340"/>
    </location>
</feature>
<protein>
    <recommendedName>
        <fullName evidence="1">PLL-like beta propeller domain-containing protein</fullName>
    </recommendedName>
</protein>
<dbReference type="AlphaFoldDB" id="A0AAN8RGX5"/>
<sequence length="347" mass="39526">MTSMGKDHLDIYVQGLDCNVYHRAYDNKWYNWEDLAGGVKTRYDPVVISRSAKARTLDVLIVGFDHCLYHRKWQNGWAKSWTKIGTECLGPPAVVSRDNDKFIELAYVATDHSLKHKRLEENQVWYPAGTETLEWGGKYIYNRGSACSWSVDHASFFFIGLDSKCYEKRWSRGTEGWCDFEMPGIWTIAPRALAQFQNEQKMMLFGLNEESKLLCCERSGPADTSGWSHTIFKDGTFSKEIPEAVTFGNSNERIDVFAIGLDSSVYQKTWTKTTGWQNLKRIGGNTVYAPRVVSWGNDSVTRYDLMSVGRDFSMWHLFSNDGEKWLPGNATWESLGGKMATMAGGRV</sequence>
<proteinExistence type="predicted"/>
<organism evidence="2 3">
    <name type="scientific">Orbilia javanica</name>
    <dbReference type="NCBI Taxonomy" id="47235"/>
    <lineage>
        <taxon>Eukaryota</taxon>
        <taxon>Fungi</taxon>
        <taxon>Dikarya</taxon>
        <taxon>Ascomycota</taxon>
        <taxon>Pezizomycotina</taxon>
        <taxon>Orbiliomycetes</taxon>
        <taxon>Orbiliales</taxon>
        <taxon>Orbiliaceae</taxon>
        <taxon>Orbilia</taxon>
    </lineage>
</organism>
<dbReference type="Proteomes" id="UP001313282">
    <property type="component" value="Unassembled WGS sequence"/>
</dbReference>